<dbReference type="HOGENOM" id="CLU_000022_59_7_11"/>
<evidence type="ECO:0000256" key="2">
    <source>
        <dbReference type="ARBA" id="ARBA00022598"/>
    </source>
</evidence>
<dbReference type="InterPro" id="IPR042099">
    <property type="entry name" value="ANL_N_sf"/>
</dbReference>
<evidence type="ECO:0000256" key="1">
    <source>
        <dbReference type="ARBA" id="ARBA00006432"/>
    </source>
</evidence>
<protein>
    <submittedName>
        <fullName evidence="5">Putative acyl-CoA ligase</fullName>
    </submittedName>
</protein>
<dbReference type="GO" id="GO:0006631">
    <property type="term" value="P:fatty acid metabolic process"/>
    <property type="evidence" value="ECO:0007669"/>
    <property type="project" value="TreeGrafter"/>
</dbReference>
<keyword evidence="2 5" id="KW-0436">Ligase</keyword>
<dbReference type="InterPro" id="IPR020845">
    <property type="entry name" value="AMP-binding_CS"/>
</dbReference>
<dbReference type="InterPro" id="IPR045851">
    <property type="entry name" value="AMP-bd_C_sf"/>
</dbReference>
<comment type="similarity">
    <text evidence="1">Belongs to the ATP-dependent AMP-binding enzyme family.</text>
</comment>
<dbReference type="EMBL" id="CP006850">
    <property type="protein sequence ID" value="AHH16862.1"/>
    <property type="molecule type" value="Genomic_DNA"/>
</dbReference>
<name>W5TCB4_9NOCA</name>
<dbReference type="OrthoDB" id="9803968at2"/>
<sequence length="554" mass="59512">MTAPSEPRIDLAAVVHGLTGPGGRFELVEEEVLGARMPVLRHRRRAVAELLAESVAFGDRDYLVTEDRRLSFREHAGAAAALAAALRAEYGVGRGDRVAILAANTVEWVIAFWAAQSLGAIAVGLNGWWVPREIDYGLRLTEPAVVVADAKRAALLAEIDSPAPVLTMEQDLPRLIATHAGAELSVPDVAEDDPSVILFTSGTSGKPKAALHSQRNLLAVTGYFEYTDALAAAFTGTTVTPGAALDLRCLLTSPLFHIASLHNLVVPRIATGSAVIMPQGGFDADRILSLIERERVTNWGAVPTMASRLLEHGDIGRYDTSSLTAFALASAPSSPAFKQRLREEVPFAADALVDSYGLTECSTAVAVATPADLAEAPGTLGRPIISVALEIRDPDGNPLPEGVEGEVFVRSPFVMLSYWRNPEATATAIDSERWLRTGDFGVMEAGRLRLTGRRSDLILRGGENIYPVEIEQCLDEHPDVVECAVMGESDPDLGQRVAAVVVVVPGSAVSEDDLGAFARERLSYFKVPERWRLTTEPLPRNVTGKLIRGQIRPD</sequence>
<dbReference type="InterPro" id="IPR000873">
    <property type="entry name" value="AMP-dep_synth/lig_dom"/>
</dbReference>
<dbReference type="Gene3D" id="3.30.300.30">
    <property type="match status" value="1"/>
</dbReference>
<evidence type="ECO:0000313" key="5">
    <source>
        <dbReference type="EMBL" id="AHH16862.1"/>
    </source>
</evidence>
<gene>
    <name evidence="5" type="ORF">NONO_c20630</name>
</gene>
<dbReference type="PANTHER" id="PTHR43201:SF5">
    <property type="entry name" value="MEDIUM-CHAIN ACYL-COA LIGASE ACSF2, MITOCHONDRIAL"/>
    <property type="match status" value="1"/>
</dbReference>
<dbReference type="STRING" id="1415166.NONO_c20630"/>
<accession>W5TCB4</accession>
<feature type="domain" description="AMP-binding enzyme C-terminal" evidence="4">
    <location>
        <begin position="469"/>
        <end position="545"/>
    </location>
</feature>
<evidence type="ECO:0000313" key="6">
    <source>
        <dbReference type="Proteomes" id="UP000019150"/>
    </source>
</evidence>
<evidence type="ECO:0000259" key="3">
    <source>
        <dbReference type="Pfam" id="PF00501"/>
    </source>
</evidence>
<dbReference type="PATRIC" id="fig|1415166.3.peg.2095"/>
<dbReference type="PANTHER" id="PTHR43201">
    <property type="entry name" value="ACYL-COA SYNTHETASE"/>
    <property type="match status" value="1"/>
</dbReference>
<dbReference type="Proteomes" id="UP000019150">
    <property type="component" value="Chromosome"/>
</dbReference>
<proteinExistence type="inferred from homology"/>
<feature type="domain" description="AMP-dependent synthetase/ligase" evidence="3">
    <location>
        <begin position="57"/>
        <end position="419"/>
    </location>
</feature>
<dbReference type="KEGG" id="nno:NONO_c20630"/>
<evidence type="ECO:0000259" key="4">
    <source>
        <dbReference type="Pfam" id="PF13193"/>
    </source>
</evidence>
<keyword evidence="6" id="KW-1185">Reference proteome</keyword>
<dbReference type="InterPro" id="IPR025110">
    <property type="entry name" value="AMP-bd_C"/>
</dbReference>
<dbReference type="SUPFAM" id="SSF56801">
    <property type="entry name" value="Acetyl-CoA synthetase-like"/>
    <property type="match status" value="1"/>
</dbReference>
<reference evidence="5 6" key="1">
    <citation type="journal article" date="2014" name="Appl. Environ. Microbiol.">
        <title>Insights into the Microbial Degradation of Rubber and Gutta-Percha by Analysis of the Complete Genome of Nocardia nova SH22a.</title>
        <authorList>
            <person name="Luo Q."/>
            <person name="Hiessl S."/>
            <person name="Poehlein A."/>
            <person name="Daniel R."/>
            <person name="Steinbuchel A."/>
        </authorList>
    </citation>
    <scope>NUCLEOTIDE SEQUENCE [LARGE SCALE GENOMIC DNA]</scope>
    <source>
        <strain evidence="5">SH22a</strain>
    </source>
</reference>
<dbReference type="Pfam" id="PF13193">
    <property type="entry name" value="AMP-binding_C"/>
    <property type="match status" value="1"/>
</dbReference>
<dbReference type="GO" id="GO:0031956">
    <property type="term" value="F:medium-chain fatty acid-CoA ligase activity"/>
    <property type="evidence" value="ECO:0007669"/>
    <property type="project" value="TreeGrafter"/>
</dbReference>
<dbReference type="eggNOG" id="COG0318">
    <property type="taxonomic scope" value="Bacteria"/>
</dbReference>
<organism evidence="5 6">
    <name type="scientific">Nocardia nova SH22a</name>
    <dbReference type="NCBI Taxonomy" id="1415166"/>
    <lineage>
        <taxon>Bacteria</taxon>
        <taxon>Bacillati</taxon>
        <taxon>Actinomycetota</taxon>
        <taxon>Actinomycetes</taxon>
        <taxon>Mycobacteriales</taxon>
        <taxon>Nocardiaceae</taxon>
        <taxon>Nocardia</taxon>
    </lineage>
</organism>
<dbReference type="Pfam" id="PF00501">
    <property type="entry name" value="AMP-binding"/>
    <property type="match status" value="1"/>
</dbReference>
<dbReference type="RefSeq" id="WP_038550431.1">
    <property type="nucleotide sequence ID" value="NZ_CP006850.1"/>
</dbReference>
<dbReference type="AlphaFoldDB" id="W5TCB4"/>
<dbReference type="PROSITE" id="PS00455">
    <property type="entry name" value="AMP_BINDING"/>
    <property type="match status" value="1"/>
</dbReference>
<dbReference type="Gene3D" id="3.40.50.12780">
    <property type="entry name" value="N-terminal domain of ligase-like"/>
    <property type="match status" value="1"/>
</dbReference>